<comment type="similarity">
    <text evidence="1">Belongs to the hcp beta-lactamase family.</text>
</comment>
<dbReference type="EMBL" id="UINC01217937">
    <property type="protein sequence ID" value="SVE44752.1"/>
    <property type="molecule type" value="Genomic_DNA"/>
</dbReference>
<keyword evidence="2" id="KW-0677">Repeat</keyword>
<evidence type="ECO:0008006" key="4">
    <source>
        <dbReference type="Google" id="ProtNLM"/>
    </source>
</evidence>
<dbReference type="PANTHER" id="PTHR13891">
    <property type="entry name" value="CYTOCHROME C OXIDASE ASSEMBLY FACTOR 7"/>
    <property type="match status" value="1"/>
</dbReference>
<name>A0A383DJV8_9ZZZZ</name>
<dbReference type="Pfam" id="PF08238">
    <property type="entry name" value="Sel1"/>
    <property type="match status" value="3"/>
</dbReference>
<proteinExistence type="inferred from homology"/>
<evidence type="ECO:0000256" key="2">
    <source>
        <dbReference type="ARBA" id="ARBA00022737"/>
    </source>
</evidence>
<feature type="non-terminal residue" evidence="3">
    <location>
        <position position="1"/>
    </location>
</feature>
<evidence type="ECO:0000313" key="3">
    <source>
        <dbReference type="EMBL" id="SVE44752.1"/>
    </source>
</evidence>
<evidence type="ECO:0000256" key="1">
    <source>
        <dbReference type="ARBA" id="ARBA00008486"/>
    </source>
</evidence>
<dbReference type="SUPFAM" id="SSF81901">
    <property type="entry name" value="HCP-like"/>
    <property type="match status" value="1"/>
</dbReference>
<accession>A0A383DJV8</accession>
<dbReference type="SMART" id="SM00671">
    <property type="entry name" value="SEL1"/>
    <property type="match status" value="3"/>
</dbReference>
<feature type="non-terminal residue" evidence="3">
    <location>
        <position position="145"/>
    </location>
</feature>
<dbReference type="Gene3D" id="1.25.40.10">
    <property type="entry name" value="Tetratricopeptide repeat domain"/>
    <property type="match status" value="1"/>
</dbReference>
<protein>
    <recommendedName>
        <fullName evidence="4">Beta-lactamase</fullName>
    </recommendedName>
</protein>
<reference evidence="3" key="1">
    <citation type="submission" date="2018-05" db="EMBL/GenBank/DDBJ databases">
        <authorList>
            <person name="Lanie J.A."/>
            <person name="Ng W.-L."/>
            <person name="Kazmierczak K.M."/>
            <person name="Andrzejewski T.M."/>
            <person name="Davidsen T.M."/>
            <person name="Wayne K.J."/>
            <person name="Tettelin H."/>
            <person name="Glass J.I."/>
            <person name="Rusch D."/>
            <person name="Podicherti R."/>
            <person name="Tsui H.-C.T."/>
            <person name="Winkler M.E."/>
        </authorList>
    </citation>
    <scope>NUCLEOTIDE SEQUENCE</scope>
</reference>
<dbReference type="InterPro" id="IPR011990">
    <property type="entry name" value="TPR-like_helical_dom_sf"/>
</dbReference>
<dbReference type="AlphaFoldDB" id="A0A383DJV8"/>
<organism evidence="3">
    <name type="scientific">marine metagenome</name>
    <dbReference type="NCBI Taxonomy" id="408172"/>
    <lineage>
        <taxon>unclassified sequences</taxon>
        <taxon>metagenomes</taxon>
        <taxon>ecological metagenomes</taxon>
    </lineage>
</organism>
<dbReference type="PANTHER" id="PTHR13891:SF1">
    <property type="entry name" value="CYTOCHROME C OXIDASE ASSEMBLY FACTOR 7"/>
    <property type="match status" value="1"/>
</dbReference>
<sequence>VNRLVKTLCLWTVLILVSANLDFAQADENEDMEKLCEEGNSTACFKIGDSARTLDRDNKKALSYYLKACDGGHMTGCNFAGIFTQMSGKQYSPEWKKAVKLFQMACDAGEDGACFNLGSLKYKEGRASAAKKYYKQACDMGNQSG</sequence>
<gene>
    <name evidence="3" type="ORF">METZ01_LOCUS497606</name>
</gene>
<dbReference type="InterPro" id="IPR040239">
    <property type="entry name" value="HcpB-like"/>
</dbReference>
<dbReference type="InterPro" id="IPR006597">
    <property type="entry name" value="Sel1-like"/>
</dbReference>